<dbReference type="AlphaFoldDB" id="A0A6V8P2M8"/>
<gene>
    <name evidence="1" type="ORF">HKBW3S03_01533</name>
    <name evidence="2" type="ORF">HKBW3S25_00496</name>
    <name evidence="3" type="ORF">HKBW3S34_00364</name>
    <name evidence="4" type="ORF">HKBW3S47_00847</name>
</gene>
<evidence type="ECO:0000313" key="8">
    <source>
        <dbReference type="Proteomes" id="UP000588083"/>
    </source>
</evidence>
<dbReference type="Proteomes" id="UP000569018">
    <property type="component" value="Unassembled WGS sequence"/>
</dbReference>
<protein>
    <submittedName>
        <fullName evidence="2">Uncharacterized protein</fullName>
    </submittedName>
</protein>
<organism evidence="2 5">
    <name type="scientific">Candidatus Hakubella thermalkaliphila</name>
    <dbReference type="NCBI Taxonomy" id="2754717"/>
    <lineage>
        <taxon>Bacteria</taxon>
        <taxon>Bacillati</taxon>
        <taxon>Actinomycetota</taxon>
        <taxon>Actinomycetota incertae sedis</taxon>
        <taxon>Candidatus Hakubellales</taxon>
        <taxon>Candidatus Hakubellaceae</taxon>
        <taxon>Candidatus Hakubella</taxon>
    </lineage>
</organism>
<dbReference type="EMBL" id="BLRZ01000010">
    <property type="protein sequence ID" value="GFP29444.1"/>
    <property type="molecule type" value="Genomic_DNA"/>
</dbReference>
<evidence type="ECO:0000313" key="4">
    <source>
        <dbReference type="EMBL" id="GFP39147.1"/>
    </source>
</evidence>
<reference evidence="5 6" key="1">
    <citation type="journal article" date="2020" name="Front. Microbiol.">
        <title>Single-cell genomics of novel Actinobacteria with the Wood-Ljungdahl pathway discovered in a serpentinizing system.</title>
        <authorList>
            <person name="Merino N."/>
            <person name="Kawai M."/>
            <person name="Boyd E.S."/>
            <person name="Colman D.R."/>
            <person name="McGlynn S.E."/>
            <person name="Nealson K.H."/>
            <person name="Kurokawa K."/>
            <person name="Hongoh Y."/>
        </authorList>
    </citation>
    <scope>NUCLEOTIDE SEQUENCE [LARGE SCALE GENOMIC DNA]</scope>
    <source>
        <strain evidence="1 7">S03</strain>
        <strain evidence="2 5">S25</strain>
        <strain evidence="3 8">S34</strain>
        <strain evidence="4 6">S47</strain>
    </source>
</reference>
<keyword evidence="8" id="KW-1185">Reference proteome</keyword>
<name>A0A6V8P2M8_9ACTN</name>
<dbReference type="Proteomes" id="UP000543224">
    <property type="component" value="Unassembled WGS sequence"/>
</dbReference>
<dbReference type="RefSeq" id="WP_176232983.1">
    <property type="nucleotide sequence ID" value="NZ_BLRU01000219.1"/>
</dbReference>
<comment type="caution">
    <text evidence="2">The sequence shown here is derived from an EMBL/GenBank/DDBJ whole genome shotgun (WGS) entry which is preliminary data.</text>
</comment>
<evidence type="ECO:0000313" key="6">
    <source>
        <dbReference type="Proteomes" id="UP000569018"/>
    </source>
</evidence>
<evidence type="ECO:0000313" key="1">
    <source>
        <dbReference type="EMBL" id="GFP20030.1"/>
    </source>
</evidence>
<sequence>MDNVKLCVHFFLSPKREEALPRKEKDILSSLNVPWITKDGYLDLTKLPIDSTLRQSLSNEEGDFRSACNMLASMYSAGRTEAAVFLYGLYILHRNDRTRKELIIEALGHVKTAETADLLFRELNQTESSNSTRAYIDTILKNLRYFPLHLVEDGFDGLLNDSRWSYRMKQKFREILDRIRYRY</sequence>
<dbReference type="Proteomes" id="UP000588083">
    <property type="component" value="Unassembled WGS sequence"/>
</dbReference>
<evidence type="ECO:0000313" key="3">
    <source>
        <dbReference type="EMBL" id="GFP29444.1"/>
    </source>
</evidence>
<proteinExistence type="predicted"/>
<evidence type="ECO:0000313" key="7">
    <source>
        <dbReference type="Proteomes" id="UP000574717"/>
    </source>
</evidence>
<evidence type="ECO:0000313" key="5">
    <source>
        <dbReference type="Proteomes" id="UP000543224"/>
    </source>
</evidence>
<accession>A0A6V8P2M8</accession>
<dbReference type="EMBL" id="BLRX01000034">
    <property type="protein sequence ID" value="GFP25046.1"/>
    <property type="molecule type" value="Genomic_DNA"/>
</dbReference>
<dbReference type="Proteomes" id="UP000574717">
    <property type="component" value="Unassembled WGS sequence"/>
</dbReference>
<dbReference type="EMBL" id="BLSD01000034">
    <property type="protein sequence ID" value="GFP39147.1"/>
    <property type="molecule type" value="Genomic_DNA"/>
</dbReference>
<dbReference type="EMBL" id="BLRU01000219">
    <property type="protein sequence ID" value="GFP20030.1"/>
    <property type="molecule type" value="Genomic_DNA"/>
</dbReference>
<evidence type="ECO:0000313" key="2">
    <source>
        <dbReference type="EMBL" id="GFP25046.1"/>
    </source>
</evidence>